<dbReference type="SUPFAM" id="SSF55811">
    <property type="entry name" value="Nudix"/>
    <property type="match status" value="1"/>
</dbReference>
<name>A0A1H9JIY0_9SPIR</name>
<dbReference type="PANTHER" id="PTHR43046">
    <property type="entry name" value="GDP-MANNOSE MANNOSYL HYDROLASE"/>
    <property type="match status" value="1"/>
</dbReference>
<evidence type="ECO:0000313" key="4">
    <source>
        <dbReference type="EMBL" id="SEQ86515.1"/>
    </source>
</evidence>
<evidence type="ECO:0000313" key="5">
    <source>
        <dbReference type="Proteomes" id="UP000182360"/>
    </source>
</evidence>
<dbReference type="AlphaFoldDB" id="A0A1H9JIY0"/>
<accession>A0A1H9JIY0</accession>
<dbReference type="RefSeq" id="WP_074645495.1">
    <property type="nucleotide sequence ID" value="NZ_FOFU01000013.1"/>
</dbReference>
<proteinExistence type="predicted"/>
<dbReference type="OrthoDB" id="9008185at2"/>
<dbReference type="InterPro" id="IPR015797">
    <property type="entry name" value="NUDIX_hydrolase-like_dom_sf"/>
</dbReference>
<keyword evidence="5" id="KW-1185">Reference proteome</keyword>
<dbReference type="Pfam" id="PF00293">
    <property type="entry name" value="NUDIX"/>
    <property type="match status" value="1"/>
</dbReference>
<sequence length="176" mass="20076">MTDLEKKIGEIKVGYPDCCYQVGKNWFRYRAAAIIIEDGCMLAVTNPTSPHYYSVGGGVNMNEKSEDCVVREVLEETGAAYEVDRLAVVCENLFLGKEDSLDGFNCHVLEFYYLMKSRGSKDVHSESYGWNNAKEELVWIPIEKLPETNIKPEFLKTRIPEILKNCSVLHIVNDER</sequence>
<dbReference type="Proteomes" id="UP000182360">
    <property type="component" value="Unassembled WGS sequence"/>
</dbReference>
<evidence type="ECO:0000256" key="1">
    <source>
        <dbReference type="ARBA" id="ARBA00001946"/>
    </source>
</evidence>
<evidence type="ECO:0000259" key="3">
    <source>
        <dbReference type="PROSITE" id="PS51462"/>
    </source>
</evidence>
<organism evidence="4 5">
    <name type="scientific">Treponema bryantii</name>
    <dbReference type="NCBI Taxonomy" id="163"/>
    <lineage>
        <taxon>Bacteria</taxon>
        <taxon>Pseudomonadati</taxon>
        <taxon>Spirochaetota</taxon>
        <taxon>Spirochaetia</taxon>
        <taxon>Spirochaetales</taxon>
        <taxon>Treponemataceae</taxon>
        <taxon>Treponema</taxon>
    </lineage>
</organism>
<dbReference type="PROSITE" id="PS00893">
    <property type="entry name" value="NUDIX_BOX"/>
    <property type="match status" value="1"/>
</dbReference>
<feature type="domain" description="Nudix hydrolase" evidence="3">
    <location>
        <begin position="25"/>
        <end position="163"/>
    </location>
</feature>
<keyword evidence="2" id="KW-0378">Hydrolase</keyword>
<comment type="cofactor">
    <cofactor evidence="1">
        <name>Mg(2+)</name>
        <dbReference type="ChEBI" id="CHEBI:18420"/>
    </cofactor>
</comment>
<dbReference type="PROSITE" id="PS51462">
    <property type="entry name" value="NUDIX"/>
    <property type="match status" value="1"/>
</dbReference>
<dbReference type="GO" id="GO:0016787">
    <property type="term" value="F:hydrolase activity"/>
    <property type="evidence" value="ECO:0007669"/>
    <property type="project" value="UniProtKB-KW"/>
</dbReference>
<reference evidence="4 5" key="1">
    <citation type="submission" date="2016-10" db="EMBL/GenBank/DDBJ databases">
        <authorList>
            <person name="de Groot N.N."/>
        </authorList>
    </citation>
    <scope>NUCLEOTIDE SEQUENCE [LARGE SCALE GENOMIC DNA]</scope>
    <source>
        <strain evidence="4 5">B25</strain>
    </source>
</reference>
<protein>
    <submittedName>
        <fullName evidence="4">ADP-ribose pyrophosphatase YjhB, NUDIX family</fullName>
    </submittedName>
</protein>
<dbReference type="CDD" id="cd04688">
    <property type="entry name" value="NUDIX_Hydrolase"/>
    <property type="match status" value="1"/>
</dbReference>
<gene>
    <name evidence="4" type="ORF">SAMN04487977_11326</name>
</gene>
<dbReference type="EMBL" id="FOFU01000013">
    <property type="protein sequence ID" value="SEQ86515.1"/>
    <property type="molecule type" value="Genomic_DNA"/>
</dbReference>
<dbReference type="PANTHER" id="PTHR43046:SF14">
    <property type="entry name" value="MUTT_NUDIX FAMILY PROTEIN"/>
    <property type="match status" value="1"/>
</dbReference>
<dbReference type="Gene3D" id="3.90.79.10">
    <property type="entry name" value="Nucleoside Triphosphate Pyrophosphohydrolase"/>
    <property type="match status" value="1"/>
</dbReference>
<dbReference type="InterPro" id="IPR020084">
    <property type="entry name" value="NUDIX_hydrolase_CS"/>
</dbReference>
<evidence type="ECO:0000256" key="2">
    <source>
        <dbReference type="ARBA" id="ARBA00022801"/>
    </source>
</evidence>
<dbReference type="InterPro" id="IPR000086">
    <property type="entry name" value="NUDIX_hydrolase_dom"/>
</dbReference>